<dbReference type="Gene3D" id="3.40.720.10">
    <property type="entry name" value="Alkaline Phosphatase, subunit A"/>
    <property type="match status" value="1"/>
</dbReference>
<comment type="caution">
    <text evidence="5">The sequence shown here is derived from an EMBL/GenBank/DDBJ whole genome shotgun (WGS) entry which is preliminary data.</text>
</comment>
<dbReference type="SUPFAM" id="SSF53649">
    <property type="entry name" value="Alkaline phosphatase-like"/>
    <property type="match status" value="1"/>
</dbReference>
<keyword evidence="5" id="KW-0378">Hydrolase</keyword>
<organism evidence="5 6">
    <name type="scientific">Oceanobacter antarcticus</name>
    <dbReference type="NCBI Taxonomy" id="3133425"/>
    <lineage>
        <taxon>Bacteria</taxon>
        <taxon>Pseudomonadati</taxon>
        <taxon>Pseudomonadota</taxon>
        <taxon>Gammaproteobacteria</taxon>
        <taxon>Oceanospirillales</taxon>
        <taxon>Oceanospirillaceae</taxon>
        <taxon>Oceanobacter</taxon>
    </lineage>
</organism>
<keyword evidence="4" id="KW-0732">Signal</keyword>
<keyword evidence="6" id="KW-1185">Reference proteome</keyword>
<feature type="compositionally biased region" description="Basic and acidic residues" evidence="3">
    <location>
        <begin position="461"/>
        <end position="473"/>
    </location>
</feature>
<dbReference type="PANTHER" id="PTHR11596">
    <property type="entry name" value="ALKALINE PHOSPHATASE"/>
    <property type="match status" value="1"/>
</dbReference>
<dbReference type="PANTHER" id="PTHR11596:SF5">
    <property type="entry name" value="ALKALINE PHOSPHATASE"/>
    <property type="match status" value="1"/>
</dbReference>
<evidence type="ECO:0000256" key="4">
    <source>
        <dbReference type="SAM" id="SignalP"/>
    </source>
</evidence>
<sequence length="515" mass="55720">MQRLVCSGLLAIATITTATLVTPSNVLAVAPSAYQPDYQQGEAWLDYRLASTTPGTHARNLILFLGDGMSITTLTAARIWQGQQQGFTGEENFLSFERFPYSGLVKTYNTNQQTPDSAGTMSAIMTGVKTRAGVLSIGPEQDRSICQGSNTHSLTTLLEYASQQGFATGVVTTARITHATPAATYAHTPERDWEADSDLSDEARQQGCQDIADQLINNGFANGLDLAMGGGRQNFLPASQGGKRLDTDLTRQFNHQYPNGQLLLSRNDLVSMHARTPILGLFASSHMAYAYDRTPAEPSLTEMTFAALQVLQQQTQNTDKGYVLIIEGARIDHAHHAGNAYRALTDTIAMADAVAFADRMTNDHDTLITVTADHSHTLSFSGYPQRGNDILGLVRQPDKLSRAADNAPYTTLGYANGLGANDIDPVTASDSGQTPGRINGRIRWHDDENTADPDFHQASLGHKESETHGSDDVAIHAKGPGSQWFRGLLEQNSLFHLASRALHLTTQAPTATEGY</sequence>
<feature type="region of interest" description="Disordered" evidence="3">
    <location>
        <begin position="427"/>
        <end position="473"/>
    </location>
</feature>
<accession>A0ABW8NDB2</accession>
<comment type="similarity">
    <text evidence="2">Belongs to the alkaline phosphatase family.</text>
</comment>
<dbReference type="InterPro" id="IPR017850">
    <property type="entry name" value="Alkaline_phosphatase_core_sf"/>
</dbReference>
<feature type="signal peptide" evidence="4">
    <location>
        <begin position="1"/>
        <end position="28"/>
    </location>
</feature>
<dbReference type="InterPro" id="IPR001952">
    <property type="entry name" value="Alkaline_phosphatase"/>
</dbReference>
<reference evidence="5 6" key="1">
    <citation type="submission" date="2024-03" db="EMBL/GenBank/DDBJ databases">
        <title>High-quality draft genome sequence of Oceanobacter sp. wDCs-4.</title>
        <authorList>
            <person name="Dong C."/>
        </authorList>
    </citation>
    <scope>NUCLEOTIDE SEQUENCE [LARGE SCALE GENOMIC DNA]</scope>
    <source>
        <strain evidence="6">wDCs-4</strain>
    </source>
</reference>
<gene>
    <name evidence="5" type="ORF">WG929_00730</name>
</gene>
<evidence type="ECO:0000313" key="6">
    <source>
        <dbReference type="Proteomes" id="UP001620597"/>
    </source>
</evidence>
<feature type="chain" id="PRO_5045656415" evidence="4">
    <location>
        <begin position="29"/>
        <end position="515"/>
    </location>
</feature>
<dbReference type="Pfam" id="PF00245">
    <property type="entry name" value="Alk_phosphatase"/>
    <property type="match status" value="1"/>
</dbReference>
<dbReference type="CDD" id="cd16012">
    <property type="entry name" value="ALP"/>
    <property type="match status" value="1"/>
</dbReference>
<dbReference type="EC" id="3.1.3.1" evidence="5"/>
<name>A0ABW8NDB2_9GAMM</name>
<evidence type="ECO:0000256" key="3">
    <source>
        <dbReference type="SAM" id="MobiDB-lite"/>
    </source>
</evidence>
<dbReference type="EMBL" id="JBBKTX010000001">
    <property type="protein sequence ID" value="MFK4750922.1"/>
    <property type="molecule type" value="Genomic_DNA"/>
</dbReference>
<dbReference type="SMART" id="SM00098">
    <property type="entry name" value="alkPPc"/>
    <property type="match status" value="1"/>
</dbReference>
<protein>
    <submittedName>
        <fullName evidence="5">Alkaline phosphatase</fullName>
        <ecNumber evidence="5">3.1.3.1</ecNumber>
    </submittedName>
</protein>
<dbReference type="PRINTS" id="PR00113">
    <property type="entry name" value="ALKPHPHTASE"/>
</dbReference>
<proteinExistence type="inferred from homology"/>
<dbReference type="Proteomes" id="UP001620597">
    <property type="component" value="Unassembled WGS sequence"/>
</dbReference>
<evidence type="ECO:0000256" key="1">
    <source>
        <dbReference type="ARBA" id="ARBA00022553"/>
    </source>
</evidence>
<dbReference type="GO" id="GO:0004035">
    <property type="term" value="F:alkaline phosphatase activity"/>
    <property type="evidence" value="ECO:0007669"/>
    <property type="project" value="UniProtKB-EC"/>
</dbReference>
<evidence type="ECO:0000313" key="5">
    <source>
        <dbReference type="EMBL" id="MFK4750922.1"/>
    </source>
</evidence>
<keyword evidence="1" id="KW-0597">Phosphoprotein</keyword>
<evidence type="ECO:0000256" key="2">
    <source>
        <dbReference type="RuleBase" id="RU003946"/>
    </source>
</evidence>
<dbReference type="RefSeq" id="WP_416204465.1">
    <property type="nucleotide sequence ID" value="NZ_JBBKTX010000001.1"/>
</dbReference>